<dbReference type="InterPro" id="IPR011009">
    <property type="entry name" value="Kinase-like_dom_sf"/>
</dbReference>
<dbReference type="EC" id="2.7.10.2" evidence="8"/>
<dbReference type="Gene3D" id="3.30.200.20">
    <property type="entry name" value="Phosphorylase Kinase, domain 1"/>
    <property type="match status" value="1"/>
</dbReference>
<dbReference type="CDD" id="cd14014">
    <property type="entry name" value="STKc_PknB_like"/>
    <property type="match status" value="1"/>
</dbReference>
<dbReference type="PROSITE" id="PS50011">
    <property type="entry name" value="PROTEIN_KINASE_DOM"/>
    <property type="match status" value="1"/>
</dbReference>
<evidence type="ECO:0000313" key="8">
    <source>
        <dbReference type="EMBL" id="PRQ09302.1"/>
    </source>
</evidence>
<dbReference type="InterPro" id="IPR008266">
    <property type="entry name" value="Tyr_kinase_AS"/>
</dbReference>
<keyword evidence="3 8" id="KW-0418">Kinase</keyword>
<dbReference type="GO" id="GO:0004715">
    <property type="term" value="F:non-membrane spanning protein tyrosine kinase activity"/>
    <property type="evidence" value="ECO:0007669"/>
    <property type="project" value="UniProtKB-EC"/>
</dbReference>
<organism evidence="8 9">
    <name type="scientific">Enhygromyxa salina</name>
    <dbReference type="NCBI Taxonomy" id="215803"/>
    <lineage>
        <taxon>Bacteria</taxon>
        <taxon>Pseudomonadati</taxon>
        <taxon>Myxococcota</taxon>
        <taxon>Polyangia</taxon>
        <taxon>Nannocystales</taxon>
        <taxon>Nannocystaceae</taxon>
        <taxon>Enhygromyxa</taxon>
    </lineage>
</organism>
<accession>A0A2S9YW73</accession>
<evidence type="ECO:0000313" key="9">
    <source>
        <dbReference type="Proteomes" id="UP000238823"/>
    </source>
</evidence>
<comment type="caution">
    <text evidence="8">The sequence shown here is derived from an EMBL/GenBank/DDBJ whole genome shotgun (WGS) entry which is preliminary data.</text>
</comment>
<evidence type="ECO:0000259" key="7">
    <source>
        <dbReference type="PROSITE" id="PS50011"/>
    </source>
</evidence>
<evidence type="ECO:0000256" key="1">
    <source>
        <dbReference type="ARBA" id="ARBA00022679"/>
    </source>
</evidence>
<dbReference type="AlphaFoldDB" id="A0A2S9YW73"/>
<dbReference type="GO" id="GO:0005524">
    <property type="term" value="F:ATP binding"/>
    <property type="evidence" value="ECO:0007669"/>
    <property type="project" value="UniProtKB-KW"/>
</dbReference>
<sequence>MPGLPALSNAIPAEIAETSTRPESEHTDRDEIESARGAAREAVARGKSEWRRRPAEETFNLGRYVITGRIASGGMATVYRARLDGEGGFAREFAIKVIHAHLAAAEGFKDRFLDEARVASRVNHPNVVATIDSDQDHGYHYLVLELVDGVTLRQLQVNDLHRSATSEGARLNPSEAARVVCDAARGLHAVHTVVDDEGESLEVVHRDLSPHNLMLDATGRTVLIDLGLAKARGQLGHTQTGVLCGKLPYMSPEQSRIAPLDARSDVFSLGSVLFELAVGQPPFGDDHTPGTLDKLRKSDPDRLARLLVDADVPTWLTHVILGCLRREPRDRYQTAAALADALDEGMRCAGVIQSTVRQALARRATAVAEQLGPLHPAEPLPPLISSDPTGSHRAVPRARGLPGWLRGLGMATAGAVVVLLVLIALESFDRRSARADETRWIPNLTAAVNARATTSSPAPTTAEHPDQAALSAEPGRSTSPGSARQAPLPVDTTESGEDTVVLEPARKRRRTGSSRGPLEEFKENPY</sequence>
<dbReference type="Pfam" id="PF00069">
    <property type="entry name" value="Pkinase"/>
    <property type="match status" value="1"/>
</dbReference>
<dbReference type="OrthoDB" id="9801841at2"/>
<dbReference type="PANTHER" id="PTHR43289">
    <property type="entry name" value="MITOGEN-ACTIVATED PROTEIN KINASE KINASE KINASE 20-RELATED"/>
    <property type="match status" value="1"/>
</dbReference>
<feature type="transmembrane region" description="Helical" evidence="6">
    <location>
        <begin position="403"/>
        <end position="425"/>
    </location>
</feature>
<keyword evidence="4" id="KW-0067">ATP-binding</keyword>
<dbReference type="InterPro" id="IPR000719">
    <property type="entry name" value="Prot_kinase_dom"/>
</dbReference>
<feature type="compositionally biased region" description="Basic and acidic residues" evidence="5">
    <location>
        <begin position="517"/>
        <end position="526"/>
    </location>
</feature>
<proteinExistence type="predicted"/>
<evidence type="ECO:0000256" key="4">
    <source>
        <dbReference type="ARBA" id="ARBA00022840"/>
    </source>
</evidence>
<evidence type="ECO:0000256" key="5">
    <source>
        <dbReference type="SAM" id="MobiDB-lite"/>
    </source>
</evidence>
<dbReference type="Proteomes" id="UP000238823">
    <property type="component" value="Unassembled WGS sequence"/>
</dbReference>
<keyword evidence="2" id="KW-0547">Nucleotide-binding</keyword>
<keyword evidence="6" id="KW-0472">Membrane</keyword>
<name>A0A2S9YW73_9BACT</name>
<evidence type="ECO:0000256" key="3">
    <source>
        <dbReference type="ARBA" id="ARBA00022777"/>
    </source>
</evidence>
<gene>
    <name evidence="8" type="primary">masK_1</name>
    <name evidence="8" type="ORF">ENSA7_09940</name>
</gene>
<dbReference type="PANTHER" id="PTHR43289:SF6">
    <property type="entry name" value="SERINE_THREONINE-PROTEIN KINASE NEKL-3"/>
    <property type="match status" value="1"/>
</dbReference>
<reference evidence="8 9" key="1">
    <citation type="submission" date="2018-03" db="EMBL/GenBank/DDBJ databases">
        <title>Draft Genome Sequences of the Obligatory Marine Myxobacteria Enhygromyxa salina SWB007.</title>
        <authorList>
            <person name="Poehlein A."/>
            <person name="Moghaddam J.A."/>
            <person name="Harms H."/>
            <person name="Alanjari M."/>
            <person name="Koenig G.M."/>
            <person name="Daniel R."/>
            <person name="Schaeberle T.F."/>
        </authorList>
    </citation>
    <scope>NUCLEOTIDE SEQUENCE [LARGE SCALE GENOMIC DNA]</scope>
    <source>
        <strain evidence="8 9">SWB007</strain>
    </source>
</reference>
<dbReference type="Gene3D" id="1.10.510.10">
    <property type="entry name" value="Transferase(Phosphotransferase) domain 1"/>
    <property type="match status" value="1"/>
</dbReference>
<keyword evidence="6" id="KW-0812">Transmembrane</keyword>
<feature type="compositionally biased region" description="Basic and acidic residues" evidence="5">
    <location>
        <begin position="20"/>
        <end position="51"/>
    </location>
</feature>
<dbReference type="SUPFAM" id="SSF56112">
    <property type="entry name" value="Protein kinase-like (PK-like)"/>
    <property type="match status" value="1"/>
</dbReference>
<feature type="region of interest" description="Disordered" evidence="5">
    <location>
        <begin position="1"/>
        <end position="51"/>
    </location>
</feature>
<feature type="region of interest" description="Disordered" evidence="5">
    <location>
        <begin position="451"/>
        <end position="526"/>
    </location>
</feature>
<dbReference type="GO" id="GO:0004674">
    <property type="term" value="F:protein serine/threonine kinase activity"/>
    <property type="evidence" value="ECO:0007669"/>
    <property type="project" value="TreeGrafter"/>
</dbReference>
<evidence type="ECO:0000256" key="2">
    <source>
        <dbReference type="ARBA" id="ARBA00022741"/>
    </source>
</evidence>
<feature type="domain" description="Protein kinase" evidence="7">
    <location>
        <begin position="64"/>
        <end position="346"/>
    </location>
</feature>
<protein>
    <submittedName>
        <fullName evidence="8">Tyrosine-protein kinase MasK</fullName>
        <ecNumber evidence="8">2.7.10.2</ecNumber>
    </submittedName>
</protein>
<dbReference type="PROSITE" id="PS00109">
    <property type="entry name" value="PROTEIN_KINASE_TYR"/>
    <property type="match status" value="1"/>
</dbReference>
<keyword evidence="1 8" id="KW-0808">Transferase</keyword>
<evidence type="ECO:0000256" key="6">
    <source>
        <dbReference type="SAM" id="Phobius"/>
    </source>
</evidence>
<keyword evidence="6" id="KW-1133">Transmembrane helix</keyword>
<dbReference type="EMBL" id="PVNL01000029">
    <property type="protein sequence ID" value="PRQ09302.1"/>
    <property type="molecule type" value="Genomic_DNA"/>
</dbReference>
<feature type="compositionally biased region" description="Low complexity" evidence="5">
    <location>
        <begin position="451"/>
        <end position="462"/>
    </location>
</feature>